<proteinExistence type="predicted"/>
<name>A0A154V050_9MICO</name>
<keyword evidence="1" id="KW-0472">Membrane</keyword>
<protein>
    <submittedName>
        <fullName evidence="2">Uncharacterized protein</fullName>
    </submittedName>
</protein>
<keyword evidence="1" id="KW-1133">Transmembrane helix</keyword>
<comment type="caution">
    <text evidence="2">The sequence shown here is derived from an EMBL/GenBank/DDBJ whole genome shotgun (WGS) entry which is preliminary data.</text>
</comment>
<sequence length="125" mass="13341">MAGDEMRRDTRIFRTGVVVLVLLLPFVVFLPLSSSTGDAAAFSFLPMVLVASWFAWFATQAPRTAHKGEAHVALPTGSYVVRGGGEQRVSAPRSLTHALRMATSAIRPSSVPALRKSPQSVTCGS</sequence>
<dbReference type="EMBL" id="LQXA01000036">
    <property type="protein sequence ID" value="KZC94677.1"/>
    <property type="molecule type" value="Genomic_DNA"/>
</dbReference>
<feature type="transmembrane region" description="Helical" evidence="1">
    <location>
        <begin position="12"/>
        <end position="33"/>
    </location>
</feature>
<feature type="transmembrane region" description="Helical" evidence="1">
    <location>
        <begin position="39"/>
        <end position="58"/>
    </location>
</feature>
<dbReference type="AlphaFoldDB" id="A0A154V050"/>
<evidence type="ECO:0000313" key="3">
    <source>
        <dbReference type="Proteomes" id="UP000076218"/>
    </source>
</evidence>
<evidence type="ECO:0000256" key="1">
    <source>
        <dbReference type="SAM" id="Phobius"/>
    </source>
</evidence>
<keyword evidence="1" id="KW-0812">Transmembrane</keyword>
<dbReference type="Proteomes" id="UP000076218">
    <property type="component" value="Unassembled WGS sequence"/>
</dbReference>
<accession>A0A154V050</accession>
<reference evidence="2 3" key="1">
    <citation type="submission" date="2016-01" db="EMBL/GenBank/DDBJ databases">
        <title>Draft genome sequence of Clavibacter michiganensis subsp. tessellarius DOAB 609.</title>
        <authorList>
            <person name="Tambong J.T."/>
        </authorList>
    </citation>
    <scope>NUCLEOTIDE SEQUENCE [LARGE SCALE GENOMIC DNA]</scope>
    <source>
        <strain evidence="2 3">DOAB 609</strain>
    </source>
</reference>
<gene>
    <name evidence="2" type="ORF">AWH51_12255</name>
</gene>
<evidence type="ECO:0000313" key="2">
    <source>
        <dbReference type="EMBL" id="KZC94677.1"/>
    </source>
</evidence>
<organism evidence="2 3">
    <name type="scientific">Clavibacter tessellarius</name>
    <dbReference type="NCBI Taxonomy" id="31965"/>
    <lineage>
        <taxon>Bacteria</taxon>
        <taxon>Bacillati</taxon>
        <taxon>Actinomycetota</taxon>
        <taxon>Actinomycetes</taxon>
        <taxon>Micrococcales</taxon>
        <taxon>Microbacteriaceae</taxon>
        <taxon>Clavibacter</taxon>
    </lineage>
</organism>